<evidence type="ECO:0000313" key="3">
    <source>
        <dbReference type="EMBL" id="CAK5269980.1"/>
    </source>
</evidence>
<comment type="caution">
    <text evidence="1">The sequence shown here is derived from an EMBL/GenBank/DDBJ whole genome shotgun (WGS) entry which is preliminary data.</text>
</comment>
<dbReference type="AlphaFoldDB" id="A0AAD2GUF1"/>
<proteinExistence type="predicted"/>
<accession>A0AAD2GUF1</accession>
<evidence type="ECO:0000313" key="1">
    <source>
        <dbReference type="EMBL" id="CAK5262369.1"/>
    </source>
</evidence>
<organism evidence="1 4">
    <name type="scientific">Mycena citricolor</name>
    <dbReference type="NCBI Taxonomy" id="2018698"/>
    <lineage>
        <taxon>Eukaryota</taxon>
        <taxon>Fungi</taxon>
        <taxon>Dikarya</taxon>
        <taxon>Basidiomycota</taxon>
        <taxon>Agaricomycotina</taxon>
        <taxon>Agaricomycetes</taxon>
        <taxon>Agaricomycetidae</taxon>
        <taxon>Agaricales</taxon>
        <taxon>Marasmiineae</taxon>
        <taxon>Mycenaceae</taxon>
        <taxon>Mycena</taxon>
    </lineage>
</organism>
<sequence length="141" mass="16141">ISITLSSPDDPPVGVILFPVVRWAQGPSYIPLQDADWRDLYDLGEHDNEEFFHHQENWTPELRSLFGDPPYIEFPSLHYQTADVIEYLPTMSGIEKLNNSILSVFDGTNWNTWSDNYMSICMHQGTWGVVKPTHIMVNGTS</sequence>
<dbReference type="EMBL" id="CAVNYO010000116">
    <property type="protein sequence ID" value="CAK5267107.1"/>
    <property type="molecule type" value="Genomic_DNA"/>
</dbReference>
<protein>
    <submittedName>
        <fullName evidence="1">Uncharacterized protein</fullName>
    </submittedName>
</protein>
<reference evidence="1" key="1">
    <citation type="submission" date="2023-11" db="EMBL/GenBank/DDBJ databases">
        <authorList>
            <person name="De Vega J J."/>
            <person name="De Vega J J."/>
        </authorList>
    </citation>
    <scope>NUCLEOTIDE SEQUENCE</scope>
</reference>
<name>A0AAD2GUF1_9AGAR</name>
<feature type="non-terminal residue" evidence="1">
    <location>
        <position position="1"/>
    </location>
</feature>
<dbReference type="Proteomes" id="UP001295794">
    <property type="component" value="Unassembled WGS sequence"/>
</dbReference>
<dbReference type="EMBL" id="CAVNYO010000158">
    <property type="protein sequence ID" value="CAK5269980.1"/>
    <property type="molecule type" value="Genomic_DNA"/>
</dbReference>
<evidence type="ECO:0000313" key="2">
    <source>
        <dbReference type="EMBL" id="CAK5267107.1"/>
    </source>
</evidence>
<evidence type="ECO:0000313" key="4">
    <source>
        <dbReference type="Proteomes" id="UP001295794"/>
    </source>
</evidence>
<gene>
    <name evidence="1" type="ORF">MYCIT1_LOCUS1019</name>
    <name evidence="3" type="ORF">MYCIT1_LOCUS14110</name>
    <name evidence="2" type="ORF">MYCIT1_LOCUS9347</name>
</gene>
<dbReference type="EMBL" id="CAVNYO010000014">
    <property type="protein sequence ID" value="CAK5262369.1"/>
    <property type="molecule type" value="Genomic_DNA"/>
</dbReference>
<keyword evidence="4" id="KW-1185">Reference proteome</keyword>
<feature type="non-terminal residue" evidence="1">
    <location>
        <position position="141"/>
    </location>
</feature>